<dbReference type="Proteomes" id="UP000600774">
    <property type="component" value="Unassembled WGS sequence"/>
</dbReference>
<evidence type="ECO:0000313" key="2">
    <source>
        <dbReference type="Proteomes" id="UP000600774"/>
    </source>
</evidence>
<evidence type="ECO:0000313" key="1">
    <source>
        <dbReference type="EMBL" id="HIH93368.1"/>
    </source>
</evidence>
<dbReference type="GeneID" id="43446134"/>
<dbReference type="RefSeq" id="WP_157860265.1">
    <property type="nucleotide sequence ID" value="NZ_DUJU01000054.1"/>
</dbReference>
<protein>
    <submittedName>
        <fullName evidence="1">Uncharacterized protein</fullName>
    </submittedName>
</protein>
<comment type="caution">
    <text evidence="1">The sequence shown here is derived from an EMBL/GenBank/DDBJ whole genome shotgun (WGS) entry which is preliminary data.</text>
</comment>
<reference evidence="1" key="1">
    <citation type="journal article" date="2020" name="bioRxiv">
        <title>A rank-normalized archaeal taxonomy based on genome phylogeny resolves widespread incomplete and uneven classifications.</title>
        <authorList>
            <person name="Rinke C."/>
            <person name="Chuvochina M."/>
            <person name="Mussig A.J."/>
            <person name="Chaumeil P.-A."/>
            <person name="Waite D.W."/>
            <person name="Whitman W.B."/>
            <person name="Parks D.H."/>
            <person name="Hugenholtz P."/>
        </authorList>
    </citation>
    <scope>NUCLEOTIDE SEQUENCE</scope>
    <source>
        <strain evidence="1">UBA8876</strain>
    </source>
</reference>
<sequence length="56" mass="6694">MRDKSEIEKVSYPVSKEEIKHWRRTKVAFVFDSVFFRNYGLLKEKSSIDCPFNGSY</sequence>
<dbReference type="AlphaFoldDB" id="A0A832S8Q3"/>
<accession>A0A832S8Q3</accession>
<dbReference type="EMBL" id="DUJU01000054">
    <property type="protein sequence ID" value="HIH93368.1"/>
    <property type="molecule type" value="Genomic_DNA"/>
</dbReference>
<gene>
    <name evidence="1" type="ORF">HA338_04780</name>
</gene>
<proteinExistence type="predicted"/>
<organism evidence="1 2">
    <name type="scientific">Methanosarcina acetivorans</name>
    <dbReference type="NCBI Taxonomy" id="2214"/>
    <lineage>
        <taxon>Archaea</taxon>
        <taxon>Methanobacteriati</taxon>
        <taxon>Methanobacteriota</taxon>
        <taxon>Stenosarchaea group</taxon>
        <taxon>Methanomicrobia</taxon>
        <taxon>Methanosarcinales</taxon>
        <taxon>Methanosarcinaceae</taxon>
        <taxon>Methanosarcina</taxon>
    </lineage>
</organism>
<name>A0A832S8Q3_9EURY</name>